<dbReference type="InterPro" id="IPR011527">
    <property type="entry name" value="ABC1_TM_dom"/>
</dbReference>
<evidence type="ECO:0000256" key="4">
    <source>
        <dbReference type="ARBA" id="ARBA00022519"/>
    </source>
</evidence>
<evidence type="ECO:0000259" key="12">
    <source>
        <dbReference type="PROSITE" id="PS50893"/>
    </source>
</evidence>
<evidence type="ECO:0000256" key="11">
    <source>
        <dbReference type="SAM" id="Phobius"/>
    </source>
</evidence>
<keyword evidence="4" id="KW-0997">Cell inner membrane</keyword>
<comment type="subcellular location">
    <subcellularLocation>
        <location evidence="1">Cell inner membrane</location>
        <topology evidence="1">Multi-pass membrane protein</topology>
    </subcellularLocation>
</comment>
<dbReference type="InterPro" id="IPR036640">
    <property type="entry name" value="ABC1_TM_sf"/>
</dbReference>
<dbReference type="Proteomes" id="UP000604475">
    <property type="component" value="Unassembled WGS sequence"/>
</dbReference>
<sequence>MVTLHRRLLRLAGPFRGPLAVTVLVGLAITGTQLAQAFAAATVLARLFGGATFADVVVPLVVMAGIIALRAGLVLGRELAARRTGAVVTAGMRTRLLDQVAALGPGHLARERSGTAASTVVDGVDGLEAYYSRYLPQVVVAAVTVLTVCGWLASRDVVVAATVAAVALAIPVVPRLWDRALTARGHDHWAAYADLNAEYVDAMQGMTTLKTFDTAVVRRDALEGKAWHLYRSTMRSMRISLVETGLTAFGQSLGVAAATAVAAGRVATGALPATDLFFVLLLAIACFRPFRELTMYWHAGYLGVSAAERIGELYATVPEVTERPDAREFTRRAGPPAIAFEEVTFAYAAREQPALADVSFTVGPGETVALTGRSGAGKTTAVSLLLRFFDPRSGHITLDGVDIAALTLTSLRRQISVVSQDTYLFHGTVADNLRLAHPGASDADLVDAARAASAHEFVADLPDGYATVIGERGLTLSGGQRQRLSIARALLADRPVLVLDEATSSIDADSEKTIAEAMRRLSAGRTTLVIAHRLSTIRDADRIVVLDDGRVAETGGHDELVTRGGRYADLIAAQRVAVGSGAAR</sequence>
<dbReference type="InterPro" id="IPR017871">
    <property type="entry name" value="ABC_transporter-like_CS"/>
</dbReference>
<dbReference type="Gene3D" id="3.40.50.300">
    <property type="entry name" value="P-loop containing nucleotide triphosphate hydrolases"/>
    <property type="match status" value="1"/>
</dbReference>
<dbReference type="PANTHER" id="PTHR24221">
    <property type="entry name" value="ATP-BINDING CASSETTE SUB-FAMILY B"/>
    <property type="match status" value="1"/>
</dbReference>
<evidence type="ECO:0000256" key="9">
    <source>
        <dbReference type="ARBA" id="ARBA00023136"/>
    </source>
</evidence>
<dbReference type="GO" id="GO:0016887">
    <property type="term" value="F:ATP hydrolysis activity"/>
    <property type="evidence" value="ECO:0007669"/>
    <property type="project" value="InterPro"/>
</dbReference>
<protein>
    <submittedName>
        <fullName evidence="14">ABC transporter ATP-binding protein</fullName>
    </submittedName>
</protein>
<keyword evidence="5 11" id="KW-0812">Transmembrane</keyword>
<evidence type="ECO:0000256" key="1">
    <source>
        <dbReference type="ARBA" id="ARBA00004429"/>
    </source>
</evidence>
<accession>A0A937UPR4</accession>
<dbReference type="InterPro" id="IPR027417">
    <property type="entry name" value="P-loop_NTPase"/>
</dbReference>
<comment type="caution">
    <text evidence="14">The sequence shown here is derived from an EMBL/GenBank/DDBJ whole genome shotgun (WGS) entry which is preliminary data.</text>
</comment>
<dbReference type="PROSITE" id="PS50929">
    <property type="entry name" value="ABC_TM1F"/>
    <property type="match status" value="1"/>
</dbReference>
<dbReference type="Pfam" id="PF00005">
    <property type="entry name" value="ABC_tran"/>
    <property type="match status" value="1"/>
</dbReference>
<dbReference type="Gene3D" id="1.20.1560.10">
    <property type="entry name" value="ABC transporter type 1, transmembrane domain"/>
    <property type="match status" value="1"/>
</dbReference>
<dbReference type="GO" id="GO:0005524">
    <property type="term" value="F:ATP binding"/>
    <property type="evidence" value="ECO:0007669"/>
    <property type="project" value="UniProtKB-KW"/>
</dbReference>
<evidence type="ECO:0000313" key="15">
    <source>
        <dbReference type="Proteomes" id="UP000604475"/>
    </source>
</evidence>
<dbReference type="GO" id="GO:0034040">
    <property type="term" value="F:ATPase-coupled lipid transmembrane transporter activity"/>
    <property type="evidence" value="ECO:0007669"/>
    <property type="project" value="TreeGrafter"/>
</dbReference>
<evidence type="ECO:0000256" key="2">
    <source>
        <dbReference type="ARBA" id="ARBA00022448"/>
    </source>
</evidence>
<dbReference type="SUPFAM" id="SSF90123">
    <property type="entry name" value="ABC transporter transmembrane region"/>
    <property type="match status" value="1"/>
</dbReference>
<feature type="transmembrane region" description="Helical" evidence="11">
    <location>
        <begin position="134"/>
        <end position="153"/>
    </location>
</feature>
<dbReference type="AlphaFoldDB" id="A0A937UPR4"/>
<dbReference type="RefSeq" id="WP_203007124.1">
    <property type="nucleotide sequence ID" value="NZ_JADWYU010000171.1"/>
</dbReference>
<dbReference type="SUPFAM" id="SSF52540">
    <property type="entry name" value="P-loop containing nucleoside triphosphate hydrolases"/>
    <property type="match status" value="1"/>
</dbReference>
<evidence type="ECO:0000256" key="5">
    <source>
        <dbReference type="ARBA" id="ARBA00022692"/>
    </source>
</evidence>
<reference evidence="14" key="1">
    <citation type="submission" date="2020-12" db="EMBL/GenBank/DDBJ databases">
        <title>Genomic characterization of non-nitrogen-fixing Frankia strains.</title>
        <authorList>
            <person name="Carlos-Shanley C."/>
            <person name="Guerra T."/>
            <person name="Hahn D."/>
        </authorList>
    </citation>
    <scope>NUCLEOTIDE SEQUENCE</scope>
    <source>
        <strain evidence="14">CN6</strain>
    </source>
</reference>
<evidence type="ECO:0000256" key="7">
    <source>
        <dbReference type="ARBA" id="ARBA00022840"/>
    </source>
</evidence>
<keyword evidence="7 14" id="KW-0067">ATP-binding</keyword>
<feature type="domain" description="ABC transmembrane type-1" evidence="13">
    <location>
        <begin position="20"/>
        <end position="302"/>
    </location>
</feature>
<feature type="domain" description="ABC transporter" evidence="12">
    <location>
        <begin position="338"/>
        <end position="573"/>
    </location>
</feature>
<keyword evidence="9 11" id="KW-0472">Membrane</keyword>
<dbReference type="InterPro" id="IPR003593">
    <property type="entry name" value="AAA+_ATPase"/>
</dbReference>
<evidence type="ECO:0000256" key="8">
    <source>
        <dbReference type="ARBA" id="ARBA00022989"/>
    </source>
</evidence>
<dbReference type="InterPro" id="IPR003439">
    <property type="entry name" value="ABC_transporter-like_ATP-bd"/>
</dbReference>
<name>A0A937UPR4_9ACTN</name>
<evidence type="ECO:0000313" key="14">
    <source>
        <dbReference type="EMBL" id="MBL7629402.1"/>
    </source>
</evidence>
<keyword evidence="8 11" id="KW-1133">Transmembrane helix</keyword>
<feature type="transmembrane region" description="Helical" evidence="11">
    <location>
        <begin position="159"/>
        <end position="177"/>
    </location>
</feature>
<organism evidence="14 15">
    <name type="scientific">Frankia nepalensis</name>
    <dbReference type="NCBI Taxonomy" id="1836974"/>
    <lineage>
        <taxon>Bacteria</taxon>
        <taxon>Bacillati</taxon>
        <taxon>Actinomycetota</taxon>
        <taxon>Actinomycetes</taxon>
        <taxon>Frankiales</taxon>
        <taxon>Frankiaceae</taxon>
        <taxon>Frankia</taxon>
    </lineage>
</organism>
<keyword evidence="3" id="KW-1003">Cell membrane</keyword>
<evidence type="ECO:0000256" key="10">
    <source>
        <dbReference type="ARBA" id="ARBA00023455"/>
    </source>
</evidence>
<dbReference type="PANTHER" id="PTHR24221:SF646">
    <property type="entry name" value="HAEMOLYSIN SECRETION ATP-BINDING PROTEIN"/>
    <property type="match status" value="1"/>
</dbReference>
<evidence type="ECO:0000256" key="6">
    <source>
        <dbReference type="ARBA" id="ARBA00022741"/>
    </source>
</evidence>
<keyword evidence="6" id="KW-0547">Nucleotide-binding</keyword>
<feature type="transmembrane region" description="Helical" evidence="11">
    <location>
        <begin position="269"/>
        <end position="287"/>
    </location>
</feature>
<dbReference type="Pfam" id="PF00664">
    <property type="entry name" value="ABC_membrane"/>
    <property type="match status" value="1"/>
</dbReference>
<dbReference type="PROSITE" id="PS50893">
    <property type="entry name" value="ABC_TRANSPORTER_2"/>
    <property type="match status" value="1"/>
</dbReference>
<evidence type="ECO:0000256" key="3">
    <source>
        <dbReference type="ARBA" id="ARBA00022475"/>
    </source>
</evidence>
<dbReference type="EMBL" id="JAEACQ010000228">
    <property type="protein sequence ID" value="MBL7629402.1"/>
    <property type="molecule type" value="Genomic_DNA"/>
</dbReference>
<dbReference type="PROSITE" id="PS00211">
    <property type="entry name" value="ABC_TRANSPORTER_1"/>
    <property type="match status" value="1"/>
</dbReference>
<keyword evidence="2" id="KW-0813">Transport</keyword>
<evidence type="ECO:0000259" key="13">
    <source>
        <dbReference type="PROSITE" id="PS50929"/>
    </source>
</evidence>
<keyword evidence="15" id="KW-1185">Reference proteome</keyword>
<proteinExistence type="inferred from homology"/>
<gene>
    <name evidence="14" type="ORF">I7412_19975</name>
</gene>
<dbReference type="GO" id="GO:0005886">
    <property type="term" value="C:plasma membrane"/>
    <property type="evidence" value="ECO:0007669"/>
    <property type="project" value="UniProtKB-SubCell"/>
</dbReference>
<dbReference type="SMART" id="SM00382">
    <property type="entry name" value="AAA"/>
    <property type="match status" value="1"/>
</dbReference>
<feature type="transmembrane region" description="Helical" evidence="11">
    <location>
        <begin position="47"/>
        <end position="73"/>
    </location>
</feature>
<feature type="transmembrane region" description="Helical" evidence="11">
    <location>
        <begin position="241"/>
        <end position="263"/>
    </location>
</feature>
<dbReference type="GO" id="GO:0140359">
    <property type="term" value="F:ABC-type transporter activity"/>
    <property type="evidence" value="ECO:0007669"/>
    <property type="project" value="InterPro"/>
</dbReference>
<dbReference type="FunFam" id="3.40.50.300:FF:000221">
    <property type="entry name" value="Multidrug ABC transporter ATP-binding protein"/>
    <property type="match status" value="1"/>
</dbReference>
<comment type="similarity">
    <text evidence="10">Belongs to the ABC transporter superfamily. Siderophore-Fe(3+) uptake transporter (SIUT) (TC 3.A.1.21) family.</text>
</comment>
<dbReference type="InterPro" id="IPR039421">
    <property type="entry name" value="Type_1_exporter"/>
</dbReference>